<evidence type="ECO:0000313" key="2">
    <source>
        <dbReference type="EMBL" id="AXY74753.1"/>
    </source>
</evidence>
<feature type="transmembrane region" description="Helical" evidence="1">
    <location>
        <begin position="574"/>
        <end position="593"/>
    </location>
</feature>
<keyword evidence="1" id="KW-1133">Transmembrane helix</keyword>
<dbReference type="NCBIfam" id="NF005546">
    <property type="entry name" value="PRK07208.1-2"/>
    <property type="match status" value="1"/>
</dbReference>
<keyword evidence="1" id="KW-0812">Transmembrane</keyword>
<dbReference type="PANTHER" id="PTHR21197:SF0">
    <property type="entry name" value="UDP-GALACTOPYRANOSE MUTASE"/>
    <property type="match status" value="1"/>
</dbReference>
<feature type="transmembrane region" description="Helical" evidence="1">
    <location>
        <begin position="639"/>
        <end position="662"/>
    </location>
</feature>
<feature type="transmembrane region" description="Helical" evidence="1">
    <location>
        <begin position="994"/>
        <end position="1015"/>
    </location>
</feature>
<organism evidence="2 3">
    <name type="scientific">Paraflavitalea soli</name>
    <dbReference type="NCBI Taxonomy" id="2315862"/>
    <lineage>
        <taxon>Bacteria</taxon>
        <taxon>Pseudomonadati</taxon>
        <taxon>Bacteroidota</taxon>
        <taxon>Chitinophagia</taxon>
        <taxon>Chitinophagales</taxon>
        <taxon>Chitinophagaceae</taxon>
        <taxon>Paraflavitalea</taxon>
    </lineage>
</organism>
<dbReference type="NCBIfam" id="NF005548">
    <property type="entry name" value="PRK07208.1-4"/>
    <property type="match status" value="1"/>
</dbReference>
<dbReference type="EMBL" id="CP032157">
    <property type="protein sequence ID" value="AXY74753.1"/>
    <property type="molecule type" value="Genomic_DNA"/>
</dbReference>
<evidence type="ECO:0000256" key="1">
    <source>
        <dbReference type="SAM" id="Phobius"/>
    </source>
</evidence>
<dbReference type="SUPFAM" id="SSF51971">
    <property type="entry name" value="Nucleotide-binding domain"/>
    <property type="match status" value="1"/>
</dbReference>
<dbReference type="KEGG" id="pseg:D3H65_12505"/>
<keyword evidence="1" id="KW-0472">Membrane</keyword>
<dbReference type="GO" id="GO:0008767">
    <property type="term" value="F:UDP-galactopyranose mutase activity"/>
    <property type="evidence" value="ECO:0007669"/>
    <property type="project" value="TreeGrafter"/>
</dbReference>
<reference evidence="2 3" key="1">
    <citation type="submission" date="2018-09" db="EMBL/GenBank/DDBJ databases">
        <title>Genome sequencing of strain 6GH32-13.</title>
        <authorList>
            <person name="Weon H.-Y."/>
            <person name="Heo J."/>
            <person name="Kwon S.-W."/>
        </authorList>
    </citation>
    <scope>NUCLEOTIDE SEQUENCE [LARGE SCALE GENOMIC DNA]</scope>
    <source>
        <strain evidence="2 3">5GH32-13</strain>
    </source>
</reference>
<gene>
    <name evidence="2" type="ORF">D3H65_12505</name>
</gene>
<feature type="transmembrane region" description="Helical" evidence="1">
    <location>
        <begin position="694"/>
        <end position="712"/>
    </location>
</feature>
<dbReference type="OrthoDB" id="9769600at2"/>
<feature type="transmembrane region" description="Helical" evidence="1">
    <location>
        <begin position="1021"/>
        <end position="1039"/>
    </location>
</feature>
<evidence type="ECO:0000313" key="3">
    <source>
        <dbReference type="Proteomes" id="UP000263900"/>
    </source>
</evidence>
<name>A0A3B7MN71_9BACT</name>
<keyword evidence="3" id="KW-1185">Reference proteome</keyword>
<sequence length="1066" mass="122191">MQKKAIIIGAGPAGLTAAYELLTRTDIIPVILEKSGDIGGISKTVNYKGNRMDIGGHRFFSKSDRVMKWWLSILPLEASADKSITLKYQNQEASFTPSATDVETGEDPDKVMLVRKRLSRIYFLRKFFTYPISLSIDTLRKLGLGRTLAILFSYLRAQLLPRKPEKNLEDFMVNRFGQVLYKMFFRDYTEKVWGVPCNEISAEWGAQRIKGVSISKAIAHAVKEITRKKNKSSGDLAQKDTETSLIEQFLYPKLGPGQLWEEVARQVEAMGGIIHMHQDVKDIHVTDNQVTAVVASNSQTGESLYLEGDYFFSTMPIKDLVAGMQGPVPNNVREIAGGLLYRDFITVGILLRRMATQHERTGQWEQLNLQDNWIYVQDAGVKVGRLQLFHNWSPHMVADPNNVWIGMEFFCNETDAFWKLPDDQIKTIAISELEKIGLISVEDVLDSTVLRVEKTYPAYFGAYERFEEIKAYTNTLQNLFLVGRNGMHKYNNSDHSMLTAMVAVDNIAAGVTSKDNLWAINTEMEYHEEKKEDAIATAPESELVRQHQPALRNGLEPAFSFKSFLFHNKWNRRFLWFSAIALIIQFVAFKYFYPFANYIHGDSFFYILAASQNADLNVHLIGYSRFLRLFSVFSSSDTALVAFQYLATQVAGLFFLFSLFYFHKISRTTQIILLCFMVINPLFLHMANLISTDCIFLALSLTWFGLLLWIIHRPSTRILFWHALILPLAFTIRYNALVYPAIAALALLLGKMSWGKRIIGIAAPIILCGLFIWYTGNKYKALAGTWQFSPFSGWQAANNAMYTYRWVDSADRKPVPKKFKVLDNMIREYFDSTRNFRKYPFEAIKASTAYMWTPTSPLYQYRKKVLGKQDSTATELQKWAIMGPFYKEYGSYIIRQYPLHFAQHFLWPNAIKYYAPPAEFLEVYNQGKDSVNLWAQSWFRYKSARIKSRFEDPNINILELYPILTGVMNVVLLCCFVCFHILHGFKKQSPLRKTILIVIAIWLLNATFTIIASPAAIRLQAFPVILETAFALVLLNWLWQTATETELAAKLQKTMEPVPTEIPVNV</sequence>
<feature type="transmembrane region" description="Helical" evidence="1">
    <location>
        <begin position="960"/>
        <end position="982"/>
    </location>
</feature>
<accession>A0A3B7MN71</accession>
<dbReference type="InterPro" id="IPR036188">
    <property type="entry name" value="FAD/NAD-bd_sf"/>
</dbReference>
<dbReference type="Proteomes" id="UP000263900">
    <property type="component" value="Chromosome"/>
</dbReference>
<evidence type="ECO:0008006" key="4">
    <source>
        <dbReference type="Google" id="ProtNLM"/>
    </source>
</evidence>
<dbReference type="AlphaFoldDB" id="A0A3B7MN71"/>
<dbReference type="Pfam" id="PF13450">
    <property type="entry name" value="NAD_binding_8"/>
    <property type="match status" value="1"/>
</dbReference>
<dbReference type="RefSeq" id="WP_119050636.1">
    <property type="nucleotide sequence ID" value="NZ_CP032157.1"/>
</dbReference>
<dbReference type="PANTHER" id="PTHR21197">
    <property type="entry name" value="UDP-GALACTOPYRANOSE MUTASE"/>
    <property type="match status" value="1"/>
</dbReference>
<feature type="transmembrane region" description="Helical" evidence="1">
    <location>
        <begin position="758"/>
        <end position="776"/>
    </location>
</feature>
<dbReference type="Gene3D" id="3.50.50.60">
    <property type="entry name" value="FAD/NAD(P)-binding domain"/>
    <property type="match status" value="1"/>
</dbReference>
<feature type="transmembrane region" description="Helical" evidence="1">
    <location>
        <begin position="718"/>
        <end position="749"/>
    </location>
</feature>
<dbReference type="GO" id="GO:0005829">
    <property type="term" value="C:cytosol"/>
    <property type="evidence" value="ECO:0007669"/>
    <property type="project" value="TreeGrafter"/>
</dbReference>
<dbReference type="GO" id="GO:0050660">
    <property type="term" value="F:flavin adenine dinucleotide binding"/>
    <property type="evidence" value="ECO:0007669"/>
    <property type="project" value="TreeGrafter"/>
</dbReference>
<proteinExistence type="predicted"/>
<protein>
    <recommendedName>
        <fullName evidence="4">Protoporphyrinogen oxidase</fullName>
    </recommendedName>
</protein>